<evidence type="ECO:0000259" key="2">
    <source>
        <dbReference type="Pfam" id="PF20150"/>
    </source>
</evidence>
<dbReference type="Proteomes" id="UP000567885">
    <property type="component" value="Unassembled WGS sequence"/>
</dbReference>
<feature type="region of interest" description="Disordered" evidence="1">
    <location>
        <begin position="48"/>
        <end position="72"/>
    </location>
</feature>
<accession>A0A8H5WMW6</accession>
<dbReference type="Pfam" id="PF20150">
    <property type="entry name" value="2EXR"/>
    <property type="match status" value="1"/>
</dbReference>
<feature type="domain" description="2EXR" evidence="2">
    <location>
        <begin position="7"/>
        <end position="111"/>
    </location>
</feature>
<evidence type="ECO:0000313" key="4">
    <source>
        <dbReference type="Proteomes" id="UP000567885"/>
    </source>
</evidence>
<dbReference type="InterPro" id="IPR045518">
    <property type="entry name" value="2EXR"/>
</dbReference>
<evidence type="ECO:0000256" key="1">
    <source>
        <dbReference type="SAM" id="MobiDB-lite"/>
    </source>
</evidence>
<dbReference type="OrthoDB" id="5062243at2759"/>
<reference evidence="3 4" key="1">
    <citation type="submission" date="2020-05" db="EMBL/GenBank/DDBJ databases">
        <title>Identification and distribution of gene clusters putatively required for synthesis of sphingolipid metabolism inhibitors in phylogenetically diverse species of the filamentous fungus Fusarium.</title>
        <authorList>
            <person name="Kim H.-S."/>
            <person name="Busman M."/>
            <person name="Brown D.W."/>
            <person name="Divon H."/>
            <person name="Uhlig S."/>
            <person name="Proctor R.H."/>
        </authorList>
    </citation>
    <scope>NUCLEOTIDE SEQUENCE [LARGE SCALE GENOMIC DNA]</scope>
    <source>
        <strain evidence="3 4">NRRL 20693</strain>
    </source>
</reference>
<name>A0A8H5WMW6_FUSHE</name>
<evidence type="ECO:0000313" key="3">
    <source>
        <dbReference type="EMBL" id="KAF5663709.1"/>
    </source>
</evidence>
<proteinExistence type="predicted"/>
<sequence>MTRITNFHKFPEFPLEVRRRIWKLALHLDCPRAYFVDVTLPPLDLQETQQEDERAAQRVPQRATIDHAPPGYLPPNPPFDTSGLGSSTALKRVCYESRRETAHNWQCFRPNGAVDMYIDVNDMDFPTFAPYELRGEVHGPLGEPSVIINGKIDLLVIEQFHLGCYVMDHEYGLDAIAEREVQYIGLENVGQIAIPYYGNDEEDPAYDLYVERIQTIFPNLRTLYVYTAPENLSGDSPLAHRCFAKEESKGKAPMSFITADRSFYELDPTKLEEQNLLTEPMRVFHMEDKPVDLRFLSWAWA</sequence>
<keyword evidence="4" id="KW-1185">Reference proteome</keyword>
<dbReference type="PANTHER" id="PTHR35910:SF1">
    <property type="entry name" value="2EXR DOMAIN-CONTAINING PROTEIN"/>
    <property type="match status" value="1"/>
</dbReference>
<gene>
    <name evidence="3" type="ORF">FHETE_7414</name>
</gene>
<organism evidence="3 4">
    <name type="scientific">Fusarium heterosporum</name>
    <dbReference type="NCBI Taxonomy" id="42747"/>
    <lineage>
        <taxon>Eukaryota</taxon>
        <taxon>Fungi</taxon>
        <taxon>Dikarya</taxon>
        <taxon>Ascomycota</taxon>
        <taxon>Pezizomycotina</taxon>
        <taxon>Sordariomycetes</taxon>
        <taxon>Hypocreomycetidae</taxon>
        <taxon>Hypocreales</taxon>
        <taxon>Nectriaceae</taxon>
        <taxon>Fusarium</taxon>
        <taxon>Fusarium heterosporum species complex</taxon>
    </lineage>
</organism>
<dbReference type="EMBL" id="JAAGWQ010000143">
    <property type="protein sequence ID" value="KAF5663709.1"/>
    <property type="molecule type" value="Genomic_DNA"/>
</dbReference>
<dbReference type="AlphaFoldDB" id="A0A8H5WMW6"/>
<protein>
    <recommendedName>
        <fullName evidence="2">2EXR domain-containing protein</fullName>
    </recommendedName>
</protein>
<comment type="caution">
    <text evidence="3">The sequence shown here is derived from an EMBL/GenBank/DDBJ whole genome shotgun (WGS) entry which is preliminary data.</text>
</comment>
<dbReference type="PANTHER" id="PTHR35910">
    <property type="entry name" value="2EXR DOMAIN-CONTAINING PROTEIN"/>
    <property type="match status" value="1"/>
</dbReference>